<protein>
    <recommendedName>
        <fullName evidence="5">Peptidase S74 domain-containing protein</fullName>
    </recommendedName>
</protein>
<dbReference type="RefSeq" id="WP_188936396.1">
    <property type="nucleotide sequence ID" value="NZ_BMJC01000005.1"/>
</dbReference>
<reference evidence="3" key="2">
    <citation type="submission" date="2020-09" db="EMBL/GenBank/DDBJ databases">
        <authorList>
            <person name="Sun Q."/>
            <person name="Zhou Y."/>
        </authorList>
    </citation>
    <scope>NUCLEOTIDE SEQUENCE</scope>
    <source>
        <strain evidence="3">CGMCC 1.15448</strain>
    </source>
</reference>
<evidence type="ECO:0000256" key="2">
    <source>
        <dbReference type="SAM" id="SignalP"/>
    </source>
</evidence>
<evidence type="ECO:0000313" key="3">
    <source>
        <dbReference type="EMBL" id="GGB17641.1"/>
    </source>
</evidence>
<proteinExistence type="predicted"/>
<accession>A0A8J2UHP1</accession>
<name>A0A8J2UHP1_9BACT</name>
<keyword evidence="1" id="KW-0175">Coiled coil</keyword>
<gene>
    <name evidence="3" type="ORF">GCM10011511_46810</name>
</gene>
<evidence type="ECO:0000313" key="4">
    <source>
        <dbReference type="Proteomes" id="UP000607559"/>
    </source>
</evidence>
<comment type="caution">
    <text evidence="3">The sequence shown here is derived from an EMBL/GenBank/DDBJ whole genome shotgun (WGS) entry which is preliminary data.</text>
</comment>
<organism evidence="3 4">
    <name type="scientific">Puia dinghuensis</name>
    <dbReference type="NCBI Taxonomy" id="1792502"/>
    <lineage>
        <taxon>Bacteria</taxon>
        <taxon>Pseudomonadati</taxon>
        <taxon>Bacteroidota</taxon>
        <taxon>Chitinophagia</taxon>
        <taxon>Chitinophagales</taxon>
        <taxon>Chitinophagaceae</taxon>
        <taxon>Puia</taxon>
    </lineage>
</organism>
<keyword evidence="2" id="KW-0732">Signal</keyword>
<feature type="signal peptide" evidence="2">
    <location>
        <begin position="1"/>
        <end position="26"/>
    </location>
</feature>
<evidence type="ECO:0008006" key="5">
    <source>
        <dbReference type="Google" id="ProtNLM"/>
    </source>
</evidence>
<feature type="chain" id="PRO_5035269497" description="Peptidase S74 domain-containing protein" evidence="2">
    <location>
        <begin position="27"/>
        <end position="300"/>
    </location>
</feature>
<dbReference type="AlphaFoldDB" id="A0A8J2UHP1"/>
<sequence>MRPSSVKLILLCIATNCLLFSISGLGQNGGNNFPSIGNVTVGTSSSPNTLTVNGTLITNGTITQSGGTPSSSTGFSTYMVTNTNIPGSSVNMNPGLLVYGDRWFDYGIDLGYNYACSRYRTRIFSPMAADVALSYINETGTIPTSHSQFSDGLVMLGGSGNILIGKLTQTNSVYKLDVGGQARANEMTVNTTGADFVFDPGYALPLLSEVAAYVKAHHHLPQVEPAAEMEKNGLDLGNNQIKLLQKVEELTLYAIKADEQIKQLQETNAKQANILQEEQRMLEEQRKLLLKLQARLDSKQ</sequence>
<keyword evidence="4" id="KW-1185">Reference proteome</keyword>
<dbReference type="Proteomes" id="UP000607559">
    <property type="component" value="Unassembled WGS sequence"/>
</dbReference>
<dbReference type="EMBL" id="BMJC01000005">
    <property type="protein sequence ID" value="GGB17641.1"/>
    <property type="molecule type" value="Genomic_DNA"/>
</dbReference>
<reference evidence="3" key="1">
    <citation type="journal article" date="2014" name="Int. J. Syst. Evol. Microbiol.">
        <title>Complete genome sequence of Corynebacterium casei LMG S-19264T (=DSM 44701T), isolated from a smear-ripened cheese.</title>
        <authorList>
            <consortium name="US DOE Joint Genome Institute (JGI-PGF)"/>
            <person name="Walter F."/>
            <person name="Albersmeier A."/>
            <person name="Kalinowski J."/>
            <person name="Ruckert C."/>
        </authorList>
    </citation>
    <scope>NUCLEOTIDE SEQUENCE</scope>
    <source>
        <strain evidence="3">CGMCC 1.15448</strain>
    </source>
</reference>
<evidence type="ECO:0000256" key="1">
    <source>
        <dbReference type="SAM" id="Coils"/>
    </source>
</evidence>
<feature type="coiled-coil region" evidence="1">
    <location>
        <begin position="247"/>
        <end position="295"/>
    </location>
</feature>